<dbReference type="AlphaFoldDB" id="A0A7X0RI49"/>
<protein>
    <recommendedName>
        <fullName evidence="1">PKD domain-containing protein</fullName>
    </recommendedName>
</protein>
<accession>A0A7X0RI49</accession>
<dbReference type="EMBL" id="JACKXE010000001">
    <property type="protein sequence ID" value="MBB6628592.1"/>
    <property type="molecule type" value="Genomic_DNA"/>
</dbReference>
<evidence type="ECO:0000313" key="3">
    <source>
        <dbReference type="Proteomes" id="UP000523955"/>
    </source>
</evidence>
<name>A0A7X0RI49_9ACTN</name>
<gene>
    <name evidence="2" type="ORF">H5V45_14800</name>
</gene>
<evidence type="ECO:0000259" key="1">
    <source>
        <dbReference type="PROSITE" id="PS50093"/>
    </source>
</evidence>
<proteinExistence type="predicted"/>
<reference evidence="2 3" key="1">
    <citation type="submission" date="2020-08" db="EMBL/GenBank/DDBJ databases">
        <authorList>
            <person name="Seo M.-J."/>
        </authorList>
    </citation>
    <scope>NUCLEOTIDE SEQUENCE [LARGE SCALE GENOMIC DNA]</scope>
    <source>
        <strain evidence="2 3">KIGAM211</strain>
    </source>
</reference>
<evidence type="ECO:0000313" key="2">
    <source>
        <dbReference type="EMBL" id="MBB6628592.1"/>
    </source>
</evidence>
<dbReference type="RefSeq" id="WP_185253633.1">
    <property type="nucleotide sequence ID" value="NZ_JACKXE010000001.1"/>
</dbReference>
<dbReference type="InterPro" id="IPR000601">
    <property type="entry name" value="PKD_dom"/>
</dbReference>
<comment type="caution">
    <text evidence="2">The sequence shown here is derived from an EMBL/GenBank/DDBJ whole genome shotgun (WGS) entry which is preliminary data.</text>
</comment>
<sequence>MCPAEGTPVAPAQITNALVLRALRRIDLPGSELVVQPPGGTTLVNFETNFYTEQGEFTRTVRLLGRRVDLRIWPSRFRWEFGDGASLSSESAGAAYPDLEITHDYARKGVVSPSVDTTYAAEFRVDGGPWRQVTGTVTIAGAPAQLEVTTARPVLVGTR</sequence>
<dbReference type="Proteomes" id="UP000523955">
    <property type="component" value="Unassembled WGS sequence"/>
</dbReference>
<feature type="domain" description="PKD" evidence="1">
    <location>
        <begin position="74"/>
        <end position="118"/>
    </location>
</feature>
<dbReference type="PROSITE" id="PS50093">
    <property type="entry name" value="PKD"/>
    <property type="match status" value="1"/>
</dbReference>
<keyword evidence="3" id="KW-1185">Reference proteome</keyword>
<organism evidence="2 3">
    <name type="scientific">Nocardioides luti</name>
    <dbReference type="NCBI Taxonomy" id="2761101"/>
    <lineage>
        <taxon>Bacteria</taxon>
        <taxon>Bacillati</taxon>
        <taxon>Actinomycetota</taxon>
        <taxon>Actinomycetes</taxon>
        <taxon>Propionibacteriales</taxon>
        <taxon>Nocardioidaceae</taxon>
        <taxon>Nocardioides</taxon>
    </lineage>
</organism>